<feature type="region of interest" description="Disordered" evidence="4">
    <location>
        <begin position="1"/>
        <end position="139"/>
    </location>
</feature>
<dbReference type="GO" id="GO:0004674">
    <property type="term" value="F:protein serine/threonine kinase activity"/>
    <property type="evidence" value="ECO:0007669"/>
    <property type="project" value="TreeGrafter"/>
</dbReference>
<evidence type="ECO:0000259" key="5">
    <source>
        <dbReference type="PROSITE" id="PS50011"/>
    </source>
</evidence>
<feature type="compositionally biased region" description="Low complexity" evidence="4">
    <location>
        <begin position="438"/>
        <end position="462"/>
    </location>
</feature>
<evidence type="ECO:0000313" key="6">
    <source>
        <dbReference type="EMBL" id="KAF9147304.1"/>
    </source>
</evidence>
<comment type="caution">
    <text evidence="6">The sequence shown here is derived from an EMBL/GenBank/DDBJ whole genome shotgun (WGS) entry which is preliminary data.</text>
</comment>
<dbReference type="AlphaFoldDB" id="A0A9P5RT80"/>
<dbReference type="InterPro" id="IPR008271">
    <property type="entry name" value="Ser/Thr_kinase_AS"/>
</dbReference>
<keyword evidence="1 3" id="KW-0547">Nucleotide-binding</keyword>
<feature type="compositionally biased region" description="Low complexity" evidence="4">
    <location>
        <begin position="154"/>
        <end position="188"/>
    </location>
</feature>
<dbReference type="InterPro" id="IPR017441">
    <property type="entry name" value="Protein_kinase_ATP_BS"/>
</dbReference>
<feature type="compositionally biased region" description="Low complexity" evidence="4">
    <location>
        <begin position="117"/>
        <end position="135"/>
    </location>
</feature>
<dbReference type="PROSITE" id="PS00108">
    <property type="entry name" value="PROTEIN_KINASE_ST"/>
    <property type="match status" value="1"/>
</dbReference>
<protein>
    <recommendedName>
        <fullName evidence="5">Protein kinase domain-containing protein</fullName>
    </recommendedName>
</protein>
<dbReference type="Gene3D" id="1.10.510.10">
    <property type="entry name" value="Transferase(Phosphotransferase) domain 1"/>
    <property type="match status" value="2"/>
</dbReference>
<organism evidence="6 7">
    <name type="scientific">Linnemannia schmuckeri</name>
    <dbReference type="NCBI Taxonomy" id="64567"/>
    <lineage>
        <taxon>Eukaryota</taxon>
        <taxon>Fungi</taxon>
        <taxon>Fungi incertae sedis</taxon>
        <taxon>Mucoromycota</taxon>
        <taxon>Mortierellomycotina</taxon>
        <taxon>Mortierellomycetes</taxon>
        <taxon>Mortierellales</taxon>
        <taxon>Mortierellaceae</taxon>
        <taxon>Linnemannia</taxon>
    </lineage>
</organism>
<dbReference type="GO" id="GO:0005524">
    <property type="term" value="F:ATP binding"/>
    <property type="evidence" value="ECO:0007669"/>
    <property type="project" value="UniProtKB-UniRule"/>
</dbReference>
<dbReference type="PANTHER" id="PTHR24346">
    <property type="entry name" value="MAP/MICROTUBULE AFFINITY-REGULATING KINASE"/>
    <property type="match status" value="1"/>
</dbReference>
<feature type="domain" description="Protein kinase" evidence="5">
    <location>
        <begin position="205"/>
        <end position="566"/>
    </location>
</feature>
<proteinExistence type="predicted"/>
<feature type="compositionally biased region" description="Low complexity" evidence="4">
    <location>
        <begin position="73"/>
        <end position="107"/>
    </location>
</feature>
<reference evidence="6" key="1">
    <citation type="journal article" date="2020" name="Fungal Divers.">
        <title>Resolving the Mortierellaceae phylogeny through synthesis of multi-gene phylogenetics and phylogenomics.</title>
        <authorList>
            <person name="Vandepol N."/>
            <person name="Liber J."/>
            <person name="Desiro A."/>
            <person name="Na H."/>
            <person name="Kennedy M."/>
            <person name="Barry K."/>
            <person name="Grigoriev I.V."/>
            <person name="Miller A.N."/>
            <person name="O'Donnell K."/>
            <person name="Stajich J.E."/>
            <person name="Bonito G."/>
        </authorList>
    </citation>
    <scope>NUCLEOTIDE SEQUENCE</scope>
    <source>
        <strain evidence="6">NRRL 6426</strain>
    </source>
</reference>
<keyword evidence="2 3" id="KW-0067">ATP-binding</keyword>
<dbReference type="Proteomes" id="UP000748756">
    <property type="component" value="Unassembled WGS sequence"/>
</dbReference>
<evidence type="ECO:0000256" key="1">
    <source>
        <dbReference type="ARBA" id="ARBA00022741"/>
    </source>
</evidence>
<gene>
    <name evidence="6" type="ORF">BG015_011089</name>
</gene>
<dbReference type="InterPro" id="IPR000719">
    <property type="entry name" value="Prot_kinase_dom"/>
</dbReference>
<dbReference type="GO" id="GO:0005737">
    <property type="term" value="C:cytoplasm"/>
    <property type="evidence" value="ECO:0007669"/>
    <property type="project" value="TreeGrafter"/>
</dbReference>
<name>A0A9P5RT80_9FUNG</name>
<evidence type="ECO:0000256" key="4">
    <source>
        <dbReference type="SAM" id="MobiDB-lite"/>
    </source>
</evidence>
<dbReference type="InterPro" id="IPR011009">
    <property type="entry name" value="Kinase-like_dom_sf"/>
</dbReference>
<feature type="region of interest" description="Disordered" evidence="4">
    <location>
        <begin position="153"/>
        <end position="196"/>
    </location>
</feature>
<dbReference type="SMART" id="SM00220">
    <property type="entry name" value="S_TKc"/>
    <property type="match status" value="1"/>
</dbReference>
<feature type="binding site" evidence="3">
    <location>
        <position position="234"/>
    </location>
    <ligand>
        <name>ATP</name>
        <dbReference type="ChEBI" id="CHEBI:30616"/>
    </ligand>
</feature>
<dbReference type="PROSITE" id="PS50011">
    <property type="entry name" value="PROTEIN_KINASE_DOM"/>
    <property type="match status" value="1"/>
</dbReference>
<evidence type="ECO:0000313" key="7">
    <source>
        <dbReference type="Proteomes" id="UP000748756"/>
    </source>
</evidence>
<dbReference type="PROSITE" id="PS00107">
    <property type="entry name" value="PROTEIN_KINASE_ATP"/>
    <property type="match status" value="1"/>
</dbReference>
<dbReference type="OrthoDB" id="289250at2759"/>
<keyword evidence="7" id="KW-1185">Reference proteome</keyword>
<evidence type="ECO:0000256" key="2">
    <source>
        <dbReference type="ARBA" id="ARBA00022840"/>
    </source>
</evidence>
<evidence type="ECO:0000256" key="3">
    <source>
        <dbReference type="PROSITE-ProRule" id="PRU10141"/>
    </source>
</evidence>
<dbReference type="GO" id="GO:0035556">
    <property type="term" value="P:intracellular signal transduction"/>
    <property type="evidence" value="ECO:0007669"/>
    <property type="project" value="TreeGrafter"/>
</dbReference>
<dbReference type="EMBL" id="JAAAUQ010000833">
    <property type="protein sequence ID" value="KAF9147304.1"/>
    <property type="molecule type" value="Genomic_DNA"/>
</dbReference>
<sequence length="595" mass="62461">MASTNRHHHNHSVSGGGMFSPDHLPTDGASKNFSHSSASILSHASPAAARSSFRLDSPHLRHPQGHASSHHTPSSQQSNPLLTPSSSQSSLFSNLPSPLTRTSLSSNANIFKDPPASSGSYQQQSSSSSSWVSTQTAHMSAGDDISEMSVLLSQDQPQHQQQATADTAAAPISSSNTNPSSVPPTSSNGQQRKIYPGLKNTVGPYRLLHNIGQGSFSEVKLAVDTRTGDHVAIKVMSRAMVQSSDRLGISVRRESDLLKSIHHPNIVGFREVVETSLQMCIVLDYASGGELFEYVADKRAIASEQDIQCIFAQIADAVDYLHQLNIVHRDLKLENVLLEPQTGAPLRPKVKLTDFGLAKIIDMDSPLLTTRCGSEDYAAPEIILGQPYDGREADIWSPGMSRKSFLSMIAHAEFGFPGEKVLMTRANLMNPHQHHQRSSSTASNTSSTSAYPPQQSVSTGTGPAAGSGTGSSAAVIATLLPAATPDTPSTSDSTLAASAATAAAAAAAAKTTAAVAAATATTSMIVPKMRGVSAVSEESKDLVRWLLQAQGSDRPTARQLRDHPWVAAGRAALLGSNATATVGSDGGDVSATSGS</sequence>
<feature type="compositionally biased region" description="Basic residues" evidence="4">
    <location>
        <begin position="1"/>
        <end position="11"/>
    </location>
</feature>
<dbReference type="SUPFAM" id="SSF56112">
    <property type="entry name" value="Protein kinase-like (PK-like)"/>
    <property type="match status" value="1"/>
</dbReference>
<feature type="region of interest" description="Disordered" evidence="4">
    <location>
        <begin position="431"/>
        <end position="470"/>
    </location>
</feature>
<dbReference type="PANTHER" id="PTHR24346:SF30">
    <property type="entry name" value="MATERNAL EMBRYONIC LEUCINE ZIPPER KINASE"/>
    <property type="match status" value="1"/>
</dbReference>
<dbReference type="FunFam" id="1.10.510.10:FF:000571">
    <property type="entry name" value="Maternal embryonic leucine zipper kinase"/>
    <property type="match status" value="1"/>
</dbReference>
<feature type="compositionally biased region" description="Low complexity" evidence="4">
    <location>
        <begin position="34"/>
        <end position="49"/>
    </location>
</feature>
<accession>A0A9P5RT80</accession>
<dbReference type="Pfam" id="PF00069">
    <property type="entry name" value="Pkinase"/>
    <property type="match status" value="1"/>
</dbReference>